<gene>
    <name evidence="1" type="ORF">NE863_24865</name>
</gene>
<dbReference type="Gene3D" id="3.30.450.20">
    <property type="entry name" value="PAS domain"/>
    <property type="match status" value="1"/>
</dbReference>
<reference evidence="1" key="1">
    <citation type="submission" date="2022-06" db="EMBL/GenBank/DDBJ databases">
        <title>Physiological and biochemical characterization and genomic elucidation of a strain of the genus Ensifer adhaerens M8 that combines arsenic oxidation and chromium reduction.</title>
        <authorList>
            <person name="Li X."/>
            <person name="Yu c."/>
        </authorList>
    </citation>
    <scope>NUCLEOTIDE SEQUENCE</scope>
    <source>
        <strain evidence="1">M8</strain>
        <plasmid evidence="1">pA</plasmid>
    </source>
</reference>
<dbReference type="Proteomes" id="UP001055460">
    <property type="component" value="Plasmid pA"/>
</dbReference>
<proteinExistence type="predicted"/>
<dbReference type="RefSeq" id="WP_250807098.1">
    <property type="nucleotide sequence ID" value="NZ_CP098808.1"/>
</dbReference>
<protein>
    <submittedName>
        <fullName evidence="1">Uncharacterized protein</fullName>
    </submittedName>
</protein>
<name>A0A9Q9DBT2_ENSAD</name>
<keyword evidence="1" id="KW-0614">Plasmid</keyword>
<sequence length="220" mass="25188">MIDNFDWSPTPLGPMENWSPTLKIMIPFLLRNRFPLLLWWGPQYVSIYNEAYRPVLGAKHPWALGKPVSQCWSEIWHVLKPLIDTPFHGGPATWNDDIELEINRHGFLEETHFTIAYSPVPDETAENGIGGVLATVSEITDKVIGERRIVVLRDLAFRSGDARSPHEACVIAAETFKTHERDVPFALLYLVEPGRKRARLSGWAGLEPNHALCRQRWSWR</sequence>
<geneLocation type="plasmid" evidence="1 2">
    <name>pA</name>
</geneLocation>
<accession>A0A9Q9DBT2</accession>
<dbReference type="EMBL" id="CP098808">
    <property type="protein sequence ID" value="USJ25705.1"/>
    <property type="molecule type" value="Genomic_DNA"/>
</dbReference>
<dbReference type="AlphaFoldDB" id="A0A9Q9DBT2"/>
<evidence type="ECO:0000313" key="1">
    <source>
        <dbReference type="EMBL" id="USJ25705.1"/>
    </source>
</evidence>
<evidence type="ECO:0000313" key="2">
    <source>
        <dbReference type="Proteomes" id="UP001055460"/>
    </source>
</evidence>
<organism evidence="1 2">
    <name type="scientific">Ensifer adhaerens</name>
    <name type="common">Sinorhizobium morelense</name>
    <dbReference type="NCBI Taxonomy" id="106592"/>
    <lineage>
        <taxon>Bacteria</taxon>
        <taxon>Pseudomonadati</taxon>
        <taxon>Pseudomonadota</taxon>
        <taxon>Alphaproteobacteria</taxon>
        <taxon>Hyphomicrobiales</taxon>
        <taxon>Rhizobiaceae</taxon>
        <taxon>Sinorhizobium/Ensifer group</taxon>
        <taxon>Ensifer</taxon>
    </lineage>
</organism>